<feature type="compositionally biased region" description="Polar residues" evidence="1">
    <location>
        <begin position="331"/>
        <end position="345"/>
    </location>
</feature>
<evidence type="ECO:0000256" key="1">
    <source>
        <dbReference type="SAM" id="MobiDB-lite"/>
    </source>
</evidence>
<feature type="region of interest" description="Disordered" evidence="1">
    <location>
        <begin position="323"/>
        <end position="345"/>
    </location>
</feature>
<evidence type="ECO:0000313" key="2">
    <source>
        <dbReference type="EMBL" id="RPD61041.1"/>
    </source>
</evidence>
<sequence>MMAFVESNTTTLGLGISSDSDGYSTSSSTSSSLASVEGIFSDVQLSSSASDLDESSPTLAGSSDEDNFIIFSDDEFNIYFVDRRELADEQIQVADFLPWPTGNPPSQLSRSVSRDSYESDAADVTEGYESDADDLLDDLLWRRGRAKRHRANPSRAQYLIDPYEPVFEMVVPVTRAERAALAPPTASQDPGPPPTRAVDPVVVEDPTRHSVDERLCDMYGSQEYVSEETGASQFMGQIDLPSDEYEYEELYSSDGEHPHPKRIRYTSETREITSIYLPAITEEQAAELRRGYALGLPMEDIMPTVLPATHNEHSEVEIAEMPLGDAHSSDEVQSNGTSSDSMETIDLNTSSDDERTLVEVVGPDVSASAPSMLTSRVQLGPFCVAEGPFLPLDPAPAIPTRSRSLEFFTLGRGHLSL</sequence>
<keyword evidence="3" id="KW-1185">Reference proteome</keyword>
<protein>
    <submittedName>
        <fullName evidence="2">Uncharacterized protein</fullName>
    </submittedName>
</protein>
<reference evidence="2" key="1">
    <citation type="journal article" date="2018" name="Genome Biol. Evol.">
        <title>Genomics and development of Lentinus tigrinus, a white-rot wood-decaying mushroom with dimorphic fruiting bodies.</title>
        <authorList>
            <person name="Wu B."/>
            <person name="Xu Z."/>
            <person name="Knudson A."/>
            <person name="Carlson A."/>
            <person name="Chen N."/>
            <person name="Kovaka S."/>
            <person name="LaButti K."/>
            <person name="Lipzen A."/>
            <person name="Pennachio C."/>
            <person name="Riley R."/>
            <person name="Schakwitz W."/>
            <person name="Umezawa K."/>
            <person name="Ohm R.A."/>
            <person name="Grigoriev I.V."/>
            <person name="Nagy L.G."/>
            <person name="Gibbons J."/>
            <person name="Hibbett D."/>
        </authorList>
    </citation>
    <scope>NUCLEOTIDE SEQUENCE [LARGE SCALE GENOMIC DNA]</scope>
    <source>
        <strain evidence="2">ALCF2SS1-6</strain>
    </source>
</reference>
<dbReference type="AlphaFoldDB" id="A0A5C2SBJ3"/>
<dbReference type="EMBL" id="ML122263">
    <property type="protein sequence ID" value="RPD61041.1"/>
    <property type="molecule type" value="Genomic_DNA"/>
</dbReference>
<accession>A0A5C2SBJ3</accession>
<dbReference type="Proteomes" id="UP000313359">
    <property type="component" value="Unassembled WGS sequence"/>
</dbReference>
<evidence type="ECO:0000313" key="3">
    <source>
        <dbReference type="Proteomes" id="UP000313359"/>
    </source>
</evidence>
<organism evidence="2 3">
    <name type="scientific">Lentinus tigrinus ALCF2SS1-6</name>
    <dbReference type="NCBI Taxonomy" id="1328759"/>
    <lineage>
        <taxon>Eukaryota</taxon>
        <taxon>Fungi</taxon>
        <taxon>Dikarya</taxon>
        <taxon>Basidiomycota</taxon>
        <taxon>Agaricomycotina</taxon>
        <taxon>Agaricomycetes</taxon>
        <taxon>Polyporales</taxon>
        <taxon>Polyporaceae</taxon>
        <taxon>Lentinus</taxon>
    </lineage>
</organism>
<dbReference type="OrthoDB" id="2758254at2759"/>
<proteinExistence type="predicted"/>
<feature type="region of interest" description="Disordered" evidence="1">
    <location>
        <begin position="97"/>
        <end position="125"/>
    </location>
</feature>
<gene>
    <name evidence="2" type="ORF">L227DRAFT_600446</name>
</gene>
<name>A0A5C2SBJ3_9APHY</name>